<dbReference type="GO" id="GO:0033934">
    <property type="term" value="F:glucan 1,4-alpha-maltotriohydrolase activity"/>
    <property type="evidence" value="ECO:0007669"/>
    <property type="project" value="TreeGrafter"/>
</dbReference>
<dbReference type="PANTHER" id="PTHR10357:SF179">
    <property type="entry name" value="NEUTRAL AND BASIC AMINO ACID TRANSPORT PROTEIN RBAT"/>
    <property type="match status" value="1"/>
</dbReference>
<dbReference type="SMART" id="SM00642">
    <property type="entry name" value="Aamy"/>
    <property type="match status" value="1"/>
</dbReference>
<dbReference type="AlphaFoldDB" id="A0A316V222"/>
<organism evidence="4 5">
    <name type="scientific">Jaminaea rosea</name>
    <dbReference type="NCBI Taxonomy" id="1569628"/>
    <lineage>
        <taxon>Eukaryota</taxon>
        <taxon>Fungi</taxon>
        <taxon>Dikarya</taxon>
        <taxon>Basidiomycota</taxon>
        <taxon>Ustilaginomycotina</taxon>
        <taxon>Exobasidiomycetes</taxon>
        <taxon>Microstromatales</taxon>
        <taxon>Microstromatales incertae sedis</taxon>
        <taxon>Jaminaea</taxon>
    </lineage>
</organism>
<dbReference type="STRING" id="1569628.A0A316V222"/>
<dbReference type="EMBL" id="KZ819662">
    <property type="protein sequence ID" value="PWN30233.1"/>
    <property type="molecule type" value="Genomic_DNA"/>
</dbReference>
<dbReference type="SUPFAM" id="SSF51011">
    <property type="entry name" value="Glycosyl hydrolase domain"/>
    <property type="match status" value="1"/>
</dbReference>
<dbReference type="GO" id="GO:0000025">
    <property type="term" value="P:maltose catabolic process"/>
    <property type="evidence" value="ECO:0007669"/>
    <property type="project" value="TreeGrafter"/>
</dbReference>
<dbReference type="InterPro" id="IPR045857">
    <property type="entry name" value="O16G_dom_2"/>
</dbReference>
<reference evidence="4 5" key="1">
    <citation type="journal article" date="2018" name="Mol. Biol. Evol.">
        <title>Broad Genomic Sampling Reveals a Smut Pathogenic Ancestry of the Fungal Clade Ustilaginomycotina.</title>
        <authorList>
            <person name="Kijpornyongpan T."/>
            <person name="Mondo S.J."/>
            <person name="Barry K."/>
            <person name="Sandor L."/>
            <person name="Lee J."/>
            <person name="Lipzen A."/>
            <person name="Pangilinan J."/>
            <person name="LaButti K."/>
            <person name="Hainaut M."/>
            <person name="Henrissat B."/>
            <person name="Grigoriev I.V."/>
            <person name="Spatafora J.W."/>
            <person name="Aime M.C."/>
        </authorList>
    </citation>
    <scope>NUCLEOTIDE SEQUENCE [LARGE SCALE GENOMIC DNA]</scope>
    <source>
        <strain evidence="4 5">MCA 5214</strain>
    </source>
</reference>
<evidence type="ECO:0000256" key="1">
    <source>
        <dbReference type="ARBA" id="ARBA00008061"/>
    </source>
</evidence>
<dbReference type="SUPFAM" id="SSF51445">
    <property type="entry name" value="(Trans)glycosidases"/>
    <property type="match status" value="1"/>
</dbReference>
<sequence length="589" mass="67124">MTNANSPVLTRGPKRWWQDAIIYQVWPASFQDSNGDGMGDIPGIISRLDYIKSTGANTIWLSPMYDSPQIDMGYDIADYNAIYPPYGTMADMDALIKGCHERGLRILCDLVINHCSDQHKWFQESRSSKDNPKRDWFIWRPAKYDADGKRHPPNNWRSCFSESAWEWDEKTQEYYLHLFVVGQPDFNWTNEECRKAIIDSAIKYWLEKGVDGFRIDTASMYSKPMDFPDAPVIDKDVEHQPAFHLFCDGPQLEDYLREIGKVFAQYDSMTVGEFPNATFERSVRATSASDPQMSMNFHFSLCDFGRDVENDLYRLLPAEKRRLSQFKEIIRAHQTHVEGTDSWPSFFLENHDIARAISRYANDAPEHRVASGKMLATLAASQSGTLFLYQGQEIGTVNFPKDWDIEDYQDIGSINYWKMLKAKGASQQEFDTAKLNLSALARDHARTPVQWSAEQHAGFTTNAKGPWMKVNDTYKDINVASQDKDAGSVLNYYRKAMQLRTKHIDVLGHGLFRIHDPKSDETLVYAKLSDEQAKGKIAVVALNFTTKEVAFTLPAEAKGKNLDLALGTHGDAHDEGKLRPLEGRIYLSA</sequence>
<dbReference type="Gene3D" id="3.20.20.80">
    <property type="entry name" value="Glycosidases"/>
    <property type="match status" value="1"/>
</dbReference>
<dbReference type="InterPro" id="IPR013780">
    <property type="entry name" value="Glyco_hydro_b"/>
</dbReference>
<dbReference type="InterPro" id="IPR006047">
    <property type="entry name" value="GH13_cat_dom"/>
</dbReference>
<feature type="domain" description="Glycosyl hydrolase family 13 catalytic" evidence="3">
    <location>
        <begin position="24"/>
        <end position="446"/>
    </location>
</feature>
<dbReference type="OrthoDB" id="1740265at2759"/>
<dbReference type="Proteomes" id="UP000245884">
    <property type="component" value="Unassembled WGS sequence"/>
</dbReference>
<dbReference type="InterPro" id="IPR017853">
    <property type="entry name" value="GH"/>
</dbReference>
<evidence type="ECO:0000259" key="3">
    <source>
        <dbReference type="SMART" id="SM00642"/>
    </source>
</evidence>
<dbReference type="CDD" id="cd11333">
    <property type="entry name" value="AmyAc_SI_OligoGlu_DGase"/>
    <property type="match status" value="1"/>
</dbReference>
<dbReference type="GO" id="GO:0004574">
    <property type="term" value="F:oligo-1,6-glucosidase activity"/>
    <property type="evidence" value="ECO:0007669"/>
    <property type="project" value="TreeGrafter"/>
</dbReference>
<proteinExistence type="inferred from homology"/>
<dbReference type="PANTHER" id="PTHR10357">
    <property type="entry name" value="ALPHA-AMYLASE FAMILY MEMBER"/>
    <property type="match status" value="1"/>
</dbReference>
<evidence type="ECO:0000313" key="4">
    <source>
        <dbReference type="EMBL" id="PWN30233.1"/>
    </source>
</evidence>
<gene>
    <name evidence="4" type="ORF">BDZ90DRAFT_229253</name>
</gene>
<dbReference type="GeneID" id="37026809"/>
<evidence type="ECO:0000313" key="5">
    <source>
        <dbReference type="Proteomes" id="UP000245884"/>
    </source>
</evidence>
<dbReference type="Pfam" id="PF00128">
    <property type="entry name" value="Alpha-amylase"/>
    <property type="match status" value="1"/>
</dbReference>
<keyword evidence="4" id="KW-0378">Hydrolase</keyword>
<keyword evidence="2" id="KW-0462">Maltose metabolism</keyword>
<dbReference type="GO" id="GO:0005987">
    <property type="term" value="P:sucrose catabolic process"/>
    <property type="evidence" value="ECO:0007669"/>
    <property type="project" value="TreeGrafter"/>
</dbReference>
<dbReference type="FunFam" id="3.90.400.10:FF:000003">
    <property type="entry name" value="Probable alpha-glucosidase (Maltase)"/>
    <property type="match status" value="1"/>
</dbReference>
<dbReference type="FunFam" id="3.20.20.80:FF:000087">
    <property type="entry name" value="Oligo-1,6-glucosidase IMA1"/>
    <property type="match status" value="1"/>
</dbReference>
<accession>A0A316V222</accession>
<dbReference type="Gene3D" id="3.90.400.10">
    <property type="entry name" value="Oligo-1,6-glucosidase, Domain 2"/>
    <property type="match status" value="1"/>
</dbReference>
<dbReference type="GO" id="GO:0004556">
    <property type="term" value="F:alpha-amylase activity"/>
    <property type="evidence" value="ECO:0007669"/>
    <property type="project" value="TreeGrafter"/>
</dbReference>
<name>A0A316V222_9BASI</name>
<protein>
    <submittedName>
        <fullName evidence="4">Glycoside hydrolase</fullName>
    </submittedName>
</protein>
<dbReference type="Gene3D" id="2.60.40.1180">
    <property type="entry name" value="Golgi alpha-mannosidase II"/>
    <property type="match status" value="1"/>
</dbReference>
<keyword evidence="5" id="KW-1185">Reference proteome</keyword>
<comment type="similarity">
    <text evidence="1">Belongs to the glycosyl hydrolase 13 family.</text>
</comment>
<dbReference type="RefSeq" id="XP_025364845.1">
    <property type="nucleotide sequence ID" value="XM_025504986.1"/>
</dbReference>
<dbReference type="GO" id="GO:0004575">
    <property type="term" value="F:sucrose alpha-glucosidase activity"/>
    <property type="evidence" value="ECO:0007669"/>
    <property type="project" value="TreeGrafter"/>
</dbReference>
<evidence type="ECO:0000256" key="2">
    <source>
        <dbReference type="ARBA" id="ARBA00026248"/>
    </source>
</evidence>